<proteinExistence type="predicted"/>
<gene>
    <name evidence="1" type="ORF">PTE30175_03543</name>
</gene>
<dbReference type="InterPro" id="IPR025427">
    <property type="entry name" value="DUF4160"/>
</dbReference>
<evidence type="ECO:0008006" key="3">
    <source>
        <dbReference type="Google" id="ProtNLM"/>
    </source>
</evidence>
<dbReference type="AlphaFoldDB" id="A0A5E4X396"/>
<dbReference type="RefSeq" id="WP_150698368.1">
    <property type="nucleotide sequence ID" value="NZ_CABPRZ010000015.1"/>
</dbReference>
<dbReference type="Proteomes" id="UP000414233">
    <property type="component" value="Unassembled WGS sequence"/>
</dbReference>
<reference evidence="1 2" key="1">
    <citation type="submission" date="2019-08" db="EMBL/GenBank/DDBJ databases">
        <authorList>
            <person name="Peeters C."/>
        </authorList>
    </citation>
    <scope>NUCLEOTIDE SEQUENCE [LARGE SCALE GENOMIC DNA]</scope>
    <source>
        <strain evidence="1 2">LMG 30175</strain>
    </source>
</reference>
<evidence type="ECO:0000313" key="2">
    <source>
        <dbReference type="Proteomes" id="UP000414233"/>
    </source>
</evidence>
<dbReference type="EMBL" id="CABPRZ010000015">
    <property type="protein sequence ID" value="VVE30787.1"/>
    <property type="molecule type" value="Genomic_DNA"/>
</dbReference>
<organism evidence="1 2">
    <name type="scientific">Pandoraea terrae</name>
    <dbReference type="NCBI Taxonomy" id="1537710"/>
    <lineage>
        <taxon>Bacteria</taxon>
        <taxon>Pseudomonadati</taxon>
        <taxon>Pseudomonadota</taxon>
        <taxon>Betaproteobacteria</taxon>
        <taxon>Burkholderiales</taxon>
        <taxon>Burkholderiaceae</taxon>
        <taxon>Pandoraea</taxon>
    </lineage>
</organism>
<accession>A0A5E4X396</accession>
<dbReference type="Pfam" id="PF13711">
    <property type="entry name" value="DUF4160"/>
    <property type="match status" value="1"/>
</dbReference>
<sequence length="83" mass="9362">MKIKMYQEPGHSRPHFHVDYGPYNHVAVYAVDTGERIEGNLDQKYDKAVSAWAIANKPNLFAIWRALQAGELESAFVKSLSAL</sequence>
<protein>
    <recommendedName>
        <fullName evidence="3">DUF4160 domain-containing protein</fullName>
    </recommendedName>
</protein>
<dbReference type="OrthoDB" id="122670at2"/>
<keyword evidence="2" id="KW-1185">Reference proteome</keyword>
<name>A0A5E4X396_9BURK</name>
<evidence type="ECO:0000313" key="1">
    <source>
        <dbReference type="EMBL" id="VVE30787.1"/>
    </source>
</evidence>